<keyword evidence="2" id="KW-0732">Signal</keyword>
<evidence type="ECO:0000313" key="4">
    <source>
        <dbReference type="Proteomes" id="UP001055108"/>
    </source>
</evidence>
<feature type="signal peptide" evidence="2">
    <location>
        <begin position="1"/>
        <end position="21"/>
    </location>
</feature>
<proteinExistence type="predicted"/>
<evidence type="ECO:0008006" key="5">
    <source>
        <dbReference type="Google" id="ProtNLM"/>
    </source>
</evidence>
<evidence type="ECO:0000313" key="3">
    <source>
        <dbReference type="EMBL" id="GJD80424.1"/>
    </source>
</evidence>
<dbReference type="AlphaFoldDB" id="A0AA37HRT6"/>
<feature type="region of interest" description="Disordered" evidence="1">
    <location>
        <begin position="29"/>
        <end position="74"/>
    </location>
</feature>
<reference evidence="3" key="1">
    <citation type="journal article" date="2016" name="Front. Microbiol.">
        <title>Genome Sequence of the Piezophilic, Mesophilic Sulfate-Reducing Bacterium Desulfovibrio indicus J2T.</title>
        <authorList>
            <person name="Cao J."/>
            <person name="Maignien L."/>
            <person name="Shao Z."/>
            <person name="Alain K."/>
            <person name="Jebbar M."/>
        </authorList>
    </citation>
    <scope>NUCLEOTIDE SEQUENCE</scope>
    <source>
        <strain evidence="3">NBRC 103626</strain>
    </source>
</reference>
<sequence>MLPNRALMLLAAIGLALTVSACGRRGALEAPVARPGPGTGGTASASTSATASPRQLPDSIGLGGGSVTPDPDAVRAGDELSLSAVAPGGSEAPIETSRGAKRGYRVPKAPFILDPLL</sequence>
<organism evidence="3 4">
    <name type="scientific">Methylobacterium gregans</name>
    <dbReference type="NCBI Taxonomy" id="374424"/>
    <lineage>
        <taxon>Bacteria</taxon>
        <taxon>Pseudomonadati</taxon>
        <taxon>Pseudomonadota</taxon>
        <taxon>Alphaproteobacteria</taxon>
        <taxon>Hyphomicrobiales</taxon>
        <taxon>Methylobacteriaceae</taxon>
        <taxon>Methylobacterium</taxon>
    </lineage>
</organism>
<accession>A0AA37HRT6</accession>
<feature type="region of interest" description="Disordered" evidence="1">
    <location>
        <begin position="82"/>
        <end position="101"/>
    </location>
</feature>
<evidence type="ECO:0000256" key="1">
    <source>
        <dbReference type="SAM" id="MobiDB-lite"/>
    </source>
</evidence>
<dbReference type="Proteomes" id="UP001055108">
    <property type="component" value="Unassembled WGS sequence"/>
</dbReference>
<evidence type="ECO:0000256" key="2">
    <source>
        <dbReference type="SAM" id="SignalP"/>
    </source>
</evidence>
<dbReference type="RefSeq" id="WP_238304281.1">
    <property type="nucleotide sequence ID" value="NZ_BPQM01000094.1"/>
</dbReference>
<protein>
    <recommendedName>
        <fullName evidence="5">Lipoprotein</fullName>
    </recommendedName>
</protein>
<gene>
    <name evidence="3" type="ORF">NBEOAGPD_3665</name>
</gene>
<feature type="chain" id="PRO_5041337361" description="Lipoprotein" evidence="2">
    <location>
        <begin position="22"/>
        <end position="117"/>
    </location>
</feature>
<keyword evidence="4" id="KW-1185">Reference proteome</keyword>
<dbReference type="EMBL" id="BPQM01000094">
    <property type="protein sequence ID" value="GJD80424.1"/>
    <property type="molecule type" value="Genomic_DNA"/>
</dbReference>
<reference evidence="3" key="2">
    <citation type="submission" date="2021-08" db="EMBL/GenBank/DDBJ databases">
        <authorList>
            <person name="Tani A."/>
            <person name="Ola A."/>
            <person name="Ogura Y."/>
            <person name="Katsura K."/>
            <person name="Hayashi T."/>
        </authorList>
    </citation>
    <scope>NUCLEOTIDE SEQUENCE</scope>
    <source>
        <strain evidence="3">NBRC 103626</strain>
    </source>
</reference>
<name>A0AA37HRT6_9HYPH</name>
<dbReference type="PROSITE" id="PS51257">
    <property type="entry name" value="PROKAR_LIPOPROTEIN"/>
    <property type="match status" value="1"/>
</dbReference>
<comment type="caution">
    <text evidence="3">The sequence shown here is derived from an EMBL/GenBank/DDBJ whole genome shotgun (WGS) entry which is preliminary data.</text>
</comment>
<feature type="compositionally biased region" description="Low complexity" evidence="1">
    <location>
        <begin position="42"/>
        <end position="53"/>
    </location>
</feature>